<keyword evidence="1" id="KW-1133">Transmembrane helix</keyword>
<keyword evidence="1" id="KW-0812">Transmembrane</keyword>
<gene>
    <name evidence="3" type="ORF">ACFP3R_35530</name>
</gene>
<evidence type="ECO:0000313" key="4">
    <source>
        <dbReference type="Proteomes" id="UP001596220"/>
    </source>
</evidence>
<feature type="transmembrane region" description="Helical" evidence="1">
    <location>
        <begin position="12"/>
        <end position="32"/>
    </location>
</feature>
<evidence type="ECO:0000256" key="1">
    <source>
        <dbReference type="SAM" id="Phobius"/>
    </source>
</evidence>
<evidence type="ECO:0000259" key="2">
    <source>
        <dbReference type="Pfam" id="PF19803"/>
    </source>
</evidence>
<reference evidence="4" key="1">
    <citation type="journal article" date="2019" name="Int. J. Syst. Evol. Microbiol.">
        <title>The Global Catalogue of Microorganisms (GCM) 10K type strain sequencing project: providing services to taxonomists for standard genome sequencing and annotation.</title>
        <authorList>
            <consortium name="The Broad Institute Genomics Platform"/>
            <consortium name="The Broad Institute Genome Sequencing Center for Infectious Disease"/>
            <person name="Wu L."/>
            <person name="Ma J."/>
        </authorList>
    </citation>
    <scope>NUCLEOTIDE SEQUENCE [LARGE SCALE GENOMIC DNA]</scope>
    <source>
        <strain evidence="4">CGMCC 4.7246</strain>
    </source>
</reference>
<comment type="caution">
    <text evidence="3">The sequence shown here is derived from an EMBL/GenBank/DDBJ whole genome shotgun (WGS) entry which is preliminary data.</text>
</comment>
<evidence type="ECO:0000313" key="3">
    <source>
        <dbReference type="EMBL" id="MFC6094608.1"/>
    </source>
</evidence>
<dbReference type="Pfam" id="PF19803">
    <property type="entry name" value="DUF6286"/>
    <property type="match status" value="1"/>
</dbReference>
<keyword evidence="4" id="KW-1185">Reference proteome</keyword>
<dbReference type="InterPro" id="IPR046253">
    <property type="entry name" value="DUF6286"/>
</dbReference>
<feature type="domain" description="DUF6286" evidence="2">
    <location>
        <begin position="63"/>
        <end position="163"/>
    </location>
</feature>
<feature type="transmembrane region" description="Helical" evidence="1">
    <location>
        <begin position="52"/>
        <end position="71"/>
    </location>
</feature>
<dbReference type="RefSeq" id="WP_380643020.1">
    <property type="nucleotide sequence ID" value="NZ_JBHSQO010000068.1"/>
</dbReference>
<protein>
    <submittedName>
        <fullName evidence="3">DUF6286 domain-containing protein</fullName>
    </submittedName>
</protein>
<accession>A0ABW1PHP4</accession>
<dbReference type="Proteomes" id="UP001596220">
    <property type="component" value="Unassembled WGS sequence"/>
</dbReference>
<sequence>MRVLLRVLSPPLGLALAAAGLLLVAEVVWRWAGRGPLTGVSLAGWAWTDRPVALVGAGVAAGGLVLLVLALTARSSEVPLDEPAAGVRVVTTPTSLARVVGHRVRAEEGVSGASVTASRRRVRVRVTSRVHDEASLRPRLLEVARSAVEELPMPVRPRVSVVVLSPKDRAARPLVPGEVR</sequence>
<dbReference type="EMBL" id="JBHSQO010000068">
    <property type="protein sequence ID" value="MFC6094608.1"/>
    <property type="molecule type" value="Genomic_DNA"/>
</dbReference>
<name>A0ABW1PHP4_9PSEU</name>
<proteinExistence type="predicted"/>
<organism evidence="3 4">
    <name type="scientific">Saccharothrix lopnurensis</name>
    <dbReference type="NCBI Taxonomy" id="1670621"/>
    <lineage>
        <taxon>Bacteria</taxon>
        <taxon>Bacillati</taxon>
        <taxon>Actinomycetota</taxon>
        <taxon>Actinomycetes</taxon>
        <taxon>Pseudonocardiales</taxon>
        <taxon>Pseudonocardiaceae</taxon>
        <taxon>Saccharothrix</taxon>
    </lineage>
</organism>
<keyword evidence="1" id="KW-0472">Membrane</keyword>